<dbReference type="AlphaFoldDB" id="A0A7S7SK37"/>
<dbReference type="SUPFAM" id="SSF53300">
    <property type="entry name" value="vWA-like"/>
    <property type="match status" value="1"/>
</dbReference>
<name>A0A7S7SK37_PALFE</name>
<dbReference type="EMBL" id="CP063849">
    <property type="protein sequence ID" value="QOY86605.1"/>
    <property type="molecule type" value="Genomic_DNA"/>
</dbReference>
<dbReference type="Gene3D" id="3.40.50.410">
    <property type="entry name" value="von Willebrand factor, type A domain"/>
    <property type="match status" value="1"/>
</dbReference>
<accession>A0A7S7SK37</accession>
<sequence length="322" mass="35339">MHLRSKFGLLAVLGSLFLGHIDAQVKPETPDDQSVIRVDTRLVVLHCSVLDSKGRLVTNLPQGAFKVYENKVEQPVKLFRREDVPVSMGLVIDNSGSMRDKRQRVEAAAIKLVKASNRQDEVFIVNFNDDAYLDVPFTNEIAKMEEGVARIDSRGGTAMRDAISMSMDHLKQEGKKDKKVILVVTDGDDTASTGITLEKLVEKAHKLDQVIIYGIGILGKEDARSRKKAERAIDALTKASGGASFYPGDVADVEALAEQVAQDIRSQYVIAYSPTNQNLDGTFRTIKVTANGGRYTVRTRSGYYASPEPPRKKSTAANGSLQ</sequence>
<dbReference type="Proteomes" id="UP000593892">
    <property type="component" value="Chromosome"/>
</dbReference>
<feature type="domain" description="VWFA" evidence="2">
    <location>
        <begin position="87"/>
        <end position="264"/>
    </location>
</feature>
<protein>
    <submittedName>
        <fullName evidence="3">VWA domain-containing protein</fullName>
    </submittedName>
</protein>
<dbReference type="InterPro" id="IPR036465">
    <property type="entry name" value="vWFA_dom_sf"/>
</dbReference>
<dbReference type="InterPro" id="IPR017802">
    <property type="entry name" value="VWFA-rel_acidobac-type"/>
</dbReference>
<evidence type="ECO:0000256" key="1">
    <source>
        <dbReference type="SAM" id="MobiDB-lite"/>
    </source>
</evidence>
<reference evidence="3 4" key="1">
    <citation type="submission" date="2020-10" db="EMBL/GenBank/DDBJ databases">
        <title>Complete genome sequence of Paludibaculum fermentans P105T, a facultatively anaerobic acidobacterium capable of dissimilatory Fe(III) reduction.</title>
        <authorList>
            <person name="Dedysh S.N."/>
            <person name="Beletsky A.V."/>
            <person name="Kulichevskaya I.S."/>
            <person name="Mardanov A.V."/>
            <person name="Ravin N.V."/>
        </authorList>
    </citation>
    <scope>NUCLEOTIDE SEQUENCE [LARGE SCALE GENOMIC DNA]</scope>
    <source>
        <strain evidence="3 4">P105</strain>
    </source>
</reference>
<evidence type="ECO:0000259" key="2">
    <source>
        <dbReference type="PROSITE" id="PS50234"/>
    </source>
</evidence>
<gene>
    <name evidence="3" type="ORF">IRI77_28000</name>
</gene>
<dbReference type="NCBIfam" id="TIGR03436">
    <property type="entry name" value="acidobact_VWFA"/>
    <property type="match status" value="1"/>
</dbReference>
<dbReference type="PROSITE" id="PS50234">
    <property type="entry name" value="VWFA"/>
    <property type="match status" value="1"/>
</dbReference>
<proteinExistence type="predicted"/>
<dbReference type="InterPro" id="IPR002035">
    <property type="entry name" value="VWF_A"/>
</dbReference>
<dbReference type="Pfam" id="PF13519">
    <property type="entry name" value="VWA_2"/>
    <property type="match status" value="1"/>
</dbReference>
<feature type="region of interest" description="Disordered" evidence="1">
    <location>
        <begin position="300"/>
        <end position="322"/>
    </location>
</feature>
<dbReference type="CDD" id="cd00198">
    <property type="entry name" value="vWFA"/>
    <property type="match status" value="1"/>
</dbReference>
<keyword evidence="4" id="KW-1185">Reference proteome</keyword>
<organism evidence="3 4">
    <name type="scientific">Paludibaculum fermentans</name>
    <dbReference type="NCBI Taxonomy" id="1473598"/>
    <lineage>
        <taxon>Bacteria</taxon>
        <taxon>Pseudomonadati</taxon>
        <taxon>Acidobacteriota</taxon>
        <taxon>Terriglobia</taxon>
        <taxon>Bryobacterales</taxon>
        <taxon>Bryobacteraceae</taxon>
        <taxon>Paludibaculum</taxon>
    </lineage>
</organism>
<dbReference type="RefSeq" id="WP_194448274.1">
    <property type="nucleotide sequence ID" value="NZ_CP063849.1"/>
</dbReference>
<evidence type="ECO:0000313" key="3">
    <source>
        <dbReference type="EMBL" id="QOY86605.1"/>
    </source>
</evidence>
<evidence type="ECO:0000313" key="4">
    <source>
        <dbReference type="Proteomes" id="UP000593892"/>
    </source>
</evidence>
<dbReference type="KEGG" id="pfer:IRI77_28000"/>
<dbReference type="SMART" id="SM00327">
    <property type="entry name" value="VWA"/>
    <property type="match status" value="1"/>
</dbReference>